<dbReference type="Proteomes" id="UP000663824">
    <property type="component" value="Unassembled WGS sequence"/>
</dbReference>
<evidence type="ECO:0000313" key="3">
    <source>
        <dbReference type="Proteomes" id="UP000663824"/>
    </source>
</evidence>
<protein>
    <submittedName>
        <fullName evidence="2">Uncharacterized protein</fullName>
    </submittedName>
</protein>
<gene>
    <name evidence="2" type="ORF">MBJ925_LOCUS24667</name>
</gene>
<evidence type="ECO:0000256" key="1">
    <source>
        <dbReference type="SAM" id="MobiDB-lite"/>
    </source>
</evidence>
<feature type="non-terminal residue" evidence="2">
    <location>
        <position position="1"/>
    </location>
</feature>
<dbReference type="EMBL" id="CAJNRE010012871">
    <property type="protein sequence ID" value="CAF2114297.1"/>
    <property type="molecule type" value="Genomic_DNA"/>
</dbReference>
<accession>A0A816UHT2</accession>
<sequence>QYNTTQQTKKPSRRRQEHFNGILDDTFDDGSFIVTKSRRKKLDQLFRDHTYHLFQSKQ</sequence>
<name>A0A816UHT2_9BILA</name>
<dbReference type="AlphaFoldDB" id="A0A816UHT2"/>
<evidence type="ECO:0000313" key="2">
    <source>
        <dbReference type="EMBL" id="CAF2114297.1"/>
    </source>
</evidence>
<feature type="region of interest" description="Disordered" evidence="1">
    <location>
        <begin position="1"/>
        <end position="21"/>
    </location>
</feature>
<reference evidence="2" key="1">
    <citation type="submission" date="2021-02" db="EMBL/GenBank/DDBJ databases">
        <authorList>
            <person name="Nowell W R."/>
        </authorList>
    </citation>
    <scope>NUCLEOTIDE SEQUENCE</scope>
</reference>
<organism evidence="2 3">
    <name type="scientific">Rotaria magnacalcarata</name>
    <dbReference type="NCBI Taxonomy" id="392030"/>
    <lineage>
        <taxon>Eukaryota</taxon>
        <taxon>Metazoa</taxon>
        <taxon>Spiralia</taxon>
        <taxon>Gnathifera</taxon>
        <taxon>Rotifera</taxon>
        <taxon>Eurotatoria</taxon>
        <taxon>Bdelloidea</taxon>
        <taxon>Philodinida</taxon>
        <taxon>Philodinidae</taxon>
        <taxon>Rotaria</taxon>
    </lineage>
</organism>
<comment type="caution">
    <text evidence="2">The sequence shown here is derived from an EMBL/GenBank/DDBJ whole genome shotgun (WGS) entry which is preliminary data.</text>
</comment>
<proteinExistence type="predicted"/>